<dbReference type="Proteomes" id="UP001295684">
    <property type="component" value="Unassembled WGS sequence"/>
</dbReference>
<comment type="caution">
    <text evidence="1">The sequence shown here is derived from an EMBL/GenBank/DDBJ whole genome shotgun (WGS) entry which is preliminary data.</text>
</comment>
<evidence type="ECO:0000313" key="1">
    <source>
        <dbReference type="EMBL" id="CAI2358882.1"/>
    </source>
</evidence>
<gene>
    <name evidence="1" type="ORF">ECRASSUSDP1_LOCUS165</name>
</gene>
<accession>A0AAD1U1S9</accession>
<protein>
    <submittedName>
        <fullName evidence="1">Uncharacterized protein</fullName>
    </submittedName>
</protein>
<sequence>MNKLPKVQTKCIKKEVLWDYFKGICQENSHKIERIFDISDLKSLAFILKFSSDAGIKEIPYYNKLLKHIESEFDIFGAYALSYILPTNQESFNSQNQVAMFFNKNPDVLQKNMEFFTCLYDTFFKFRFMFTKGQLEYIKSAFEDIPSISLRHRIKGYEDLQLKSFNSLLKECSHSEARATANTELDIDLPKSYNIDYDFQSKLVMIKNEATNRTIIIHSSQNFTEESVNFGKKLIDAFSPEVLFCELPPKLIEIEQRDIKNNTAEQSISLDDLDLFLESPSTSKRQGMHSDPRLASEGSNLQGGRILKTLEILQGEALQHHFENTILDSLSEINDEEETVNLKISEDQYPLDMETFVYYFAKKFQGEVVFSDLHEDEQAHNFISSTLDKKRHQIKHFIKWTTTLSTASWYLNVVNSGCHKCNVFFNKGNLPQNPIPITALTSQKFMSNELREKLMAFQICKFMQDPKYNKTSQEDKTHLLAFVRDLNYLKVAKYTSNFLSNPAAIEEFQQEFIEKYRCDNPSSSVWNDSNIFDSSYRQSMVKKWALYNSLIQSPENSTPYFKITELDKLNTEIYLLKAFKKQNLAEHLTDIRKAEVFLQEEDLEKDLISEMTAVKNPQNDYQFAQNEFLKEKYNKDGGVASCPSLSYLQSKVNTQVSKEQAFKEAGDCLAQLGDQRDEFDPVILDYESDPEY</sequence>
<organism evidence="1 2">
    <name type="scientific">Euplotes crassus</name>
    <dbReference type="NCBI Taxonomy" id="5936"/>
    <lineage>
        <taxon>Eukaryota</taxon>
        <taxon>Sar</taxon>
        <taxon>Alveolata</taxon>
        <taxon>Ciliophora</taxon>
        <taxon>Intramacronucleata</taxon>
        <taxon>Spirotrichea</taxon>
        <taxon>Hypotrichia</taxon>
        <taxon>Euplotida</taxon>
        <taxon>Euplotidae</taxon>
        <taxon>Moneuplotes</taxon>
    </lineage>
</organism>
<keyword evidence="2" id="KW-1185">Reference proteome</keyword>
<reference evidence="1" key="1">
    <citation type="submission" date="2023-07" db="EMBL/GenBank/DDBJ databases">
        <authorList>
            <consortium name="AG Swart"/>
            <person name="Singh M."/>
            <person name="Singh A."/>
            <person name="Seah K."/>
            <person name="Emmerich C."/>
        </authorList>
    </citation>
    <scope>NUCLEOTIDE SEQUENCE</scope>
    <source>
        <strain evidence="1">DP1</strain>
    </source>
</reference>
<dbReference type="EMBL" id="CAMPGE010000159">
    <property type="protein sequence ID" value="CAI2358882.1"/>
    <property type="molecule type" value="Genomic_DNA"/>
</dbReference>
<dbReference type="AlphaFoldDB" id="A0AAD1U1S9"/>
<proteinExistence type="predicted"/>
<evidence type="ECO:0000313" key="2">
    <source>
        <dbReference type="Proteomes" id="UP001295684"/>
    </source>
</evidence>
<name>A0AAD1U1S9_EUPCR</name>